<dbReference type="Gene3D" id="2.40.70.10">
    <property type="entry name" value="Acid Proteases"/>
    <property type="match status" value="2"/>
</dbReference>
<dbReference type="InterPro" id="IPR001461">
    <property type="entry name" value="Aspartic_peptidase_A1"/>
</dbReference>
<protein>
    <recommendedName>
        <fullName evidence="4">Peptidase A1 domain-containing protein</fullName>
    </recommendedName>
</protein>
<feature type="chain" id="PRO_5042871893" description="Peptidase A1 domain-containing protein" evidence="3">
    <location>
        <begin position="16"/>
        <end position="454"/>
    </location>
</feature>
<feature type="domain" description="Peptidase A1" evidence="4">
    <location>
        <begin position="80"/>
        <end position="449"/>
    </location>
</feature>
<dbReference type="PANTHER" id="PTHR47966">
    <property type="entry name" value="BETA-SITE APP-CLEAVING ENZYME, ISOFORM A-RELATED"/>
    <property type="match status" value="1"/>
</dbReference>
<dbReference type="PROSITE" id="PS51767">
    <property type="entry name" value="PEPTIDASE_A1"/>
    <property type="match status" value="1"/>
</dbReference>
<evidence type="ECO:0000256" key="1">
    <source>
        <dbReference type="ARBA" id="ARBA00007447"/>
    </source>
</evidence>
<dbReference type="InterPro" id="IPR033121">
    <property type="entry name" value="PEPTIDASE_A1"/>
</dbReference>
<dbReference type="EMBL" id="MU853827">
    <property type="protein sequence ID" value="KAK3938550.1"/>
    <property type="molecule type" value="Genomic_DNA"/>
</dbReference>
<dbReference type="GO" id="GO:0004190">
    <property type="term" value="F:aspartic-type endopeptidase activity"/>
    <property type="evidence" value="ECO:0007669"/>
    <property type="project" value="InterPro"/>
</dbReference>
<evidence type="ECO:0000256" key="3">
    <source>
        <dbReference type="SAM" id="SignalP"/>
    </source>
</evidence>
<dbReference type="GO" id="GO:0006508">
    <property type="term" value="P:proteolysis"/>
    <property type="evidence" value="ECO:0007669"/>
    <property type="project" value="InterPro"/>
</dbReference>
<keyword evidence="6" id="KW-1185">Reference proteome</keyword>
<dbReference type="InterPro" id="IPR021109">
    <property type="entry name" value="Peptidase_aspartic_dom_sf"/>
</dbReference>
<dbReference type="PRINTS" id="PR00792">
    <property type="entry name" value="PEPSIN"/>
</dbReference>
<name>A0AAN6N4B5_9PEZI</name>
<reference evidence="6" key="1">
    <citation type="journal article" date="2023" name="Mol. Phylogenet. Evol.">
        <title>Genome-scale phylogeny and comparative genomics of the fungal order Sordariales.</title>
        <authorList>
            <person name="Hensen N."/>
            <person name="Bonometti L."/>
            <person name="Westerberg I."/>
            <person name="Brannstrom I.O."/>
            <person name="Guillou S."/>
            <person name="Cros-Aarteil S."/>
            <person name="Calhoun S."/>
            <person name="Haridas S."/>
            <person name="Kuo A."/>
            <person name="Mondo S."/>
            <person name="Pangilinan J."/>
            <person name="Riley R."/>
            <person name="LaButti K."/>
            <person name="Andreopoulos B."/>
            <person name="Lipzen A."/>
            <person name="Chen C."/>
            <person name="Yan M."/>
            <person name="Daum C."/>
            <person name="Ng V."/>
            <person name="Clum A."/>
            <person name="Steindorff A."/>
            <person name="Ohm R.A."/>
            <person name="Martin F."/>
            <person name="Silar P."/>
            <person name="Natvig D.O."/>
            <person name="Lalanne C."/>
            <person name="Gautier V."/>
            <person name="Ament-Velasquez S.L."/>
            <person name="Kruys A."/>
            <person name="Hutchinson M.I."/>
            <person name="Powell A.J."/>
            <person name="Barry K."/>
            <person name="Miller A.N."/>
            <person name="Grigoriev I.V."/>
            <person name="Debuchy R."/>
            <person name="Gladieux P."/>
            <person name="Hiltunen Thoren M."/>
            <person name="Johannesson H."/>
        </authorList>
    </citation>
    <scope>NUCLEOTIDE SEQUENCE [LARGE SCALE GENOMIC DNA]</scope>
    <source>
        <strain evidence="6">CBS 340.73</strain>
    </source>
</reference>
<accession>A0AAN6N4B5</accession>
<dbReference type="AlphaFoldDB" id="A0AAN6N4B5"/>
<evidence type="ECO:0000313" key="6">
    <source>
        <dbReference type="Proteomes" id="UP001303473"/>
    </source>
</evidence>
<gene>
    <name evidence="5" type="ORF">QBC46DRAFT_317501</name>
</gene>
<keyword evidence="3" id="KW-0732">Signal</keyword>
<feature type="active site" evidence="2">
    <location>
        <position position="340"/>
    </location>
</feature>
<comment type="caution">
    <text evidence="5">The sequence shown here is derived from an EMBL/GenBank/DDBJ whole genome shotgun (WGS) entry which is preliminary data.</text>
</comment>
<dbReference type="Proteomes" id="UP001303473">
    <property type="component" value="Unassembled WGS sequence"/>
</dbReference>
<organism evidence="5 6">
    <name type="scientific">Diplogelasinospora grovesii</name>
    <dbReference type="NCBI Taxonomy" id="303347"/>
    <lineage>
        <taxon>Eukaryota</taxon>
        <taxon>Fungi</taxon>
        <taxon>Dikarya</taxon>
        <taxon>Ascomycota</taxon>
        <taxon>Pezizomycotina</taxon>
        <taxon>Sordariomycetes</taxon>
        <taxon>Sordariomycetidae</taxon>
        <taxon>Sordariales</taxon>
        <taxon>Diplogelasinosporaceae</taxon>
        <taxon>Diplogelasinospora</taxon>
    </lineage>
</organism>
<proteinExistence type="inferred from homology"/>
<evidence type="ECO:0000256" key="2">
    <source>
        <dbReference type="PIRSR" id="PIRSR601461-1"/>
    </source>
</evidence>
<feature type="active site" evidence="2">
    <location>
        <position position="96"/>
    </location>
</feature>
<dbReference type="InterPro" id="IPR034164">
    <property type="entry name" value="Pepsin-like_dom"/>
</dbReference>
<sequence length="454" mass="49171">MKVILFSGLVCPAIAGLLRGTAQPDRVAFRDALTTNYVSMRRSAPASNALSRGIPSTLAAWRAGSGNVTTNLQNVHDIYYIIDLKVGNQTIPVSVDTGSSDTWMVQQPYECASMFWSSPNSKPNCGLGDGFKGNLSGGIIDGSVFSRSYTDGTFVRGYFGYEDVTIGGLTAKHQQLAIVNYTYWYGDGLTSGLLGLAYPLMTSLNGESPQSQKAYDPVFTTMWKSKLVLPLFSIALSRDEEENKKNGTAVAPPKTGSTNETSFLALGGLPPVDYDDGSWARTPIQSMQLLKEWGLDNTTERGLYVIVADSYVYGRTNSTSSVPLADQLTKNTTQFPVMVDAGSTLTILPTDLVQKLYKSFDPPAQYLSGTGLYYAPCNATIPKFGVQIGDSTFYIAPEDLLKQAAHDETGYWCRVGVTDSDSGPHVLGVTFLTNVVAVFDIGATEMRFAARRTY</sequence>
<dbReference type="CDD" id="cd05471">
    <property type="entry name" value="pepsin_like"/>
    <property type="match status" value="1"/>
</dbReference>
<dbReference type="Pfam" id="PF00026">
    <property type="entry name" value="Asp"/>
    <property type="match status" value="2"/>
</dbReference>
<feature type="signal peptide" evidence="3">
    <location>
        <begin position="1"/>
        <end position="15"/>
    </location>
</feature>
<evidence type="ECO:0000259" key="4">
    <source>
        <dbReference type="PROSITE" id="PS51767"/>
    </source>
</evidence>
<evidence type="ECO:0000313" key="5">
    <source>
        <dbReference type="EMBL" id="KAK3938550.1"/>
    </source>
</evidence>
<dbReference type="SUPFAM" id="SSF50630">
    <property type="entry name" value="Acid proteases"/>
    <property type="match status" value="1"/>
</dbReference>
<dbReference type="GO" id="GO:0000324">
    <property type="term" value="C:fungal-type vacuole"/>
    <property type="evidence" value="ECO:0007669"/>
    <property type="project" value="TreeGrafter"/>
</dbReference>
<dbReference type="PANTHER" id="PTHR47966:SF47">
    <property type="entry name" value="ENDOPEPTIDASE, PUTATIVE (AFU_ORTHOLOGUE AFUA_3G01220)-RELATED"/>
    <property type="match status" value="1"/>
</dbReference>
<comment type="similarity">
    <text evidence="1">Belongs to the peptidase A1 family.</text>
</comment>